<evidence type="ECO:0000256" key="2">
    <source>
        <dbReference type="ARBA" id="ARBA00022491"/>
    </source>
</evidence>
<feature type="compositionally biased region" description="Basic and acidic residues" evidence="6">
    <location>
        <begin position="182"/>
        <end position="193"/>
    </location>
</feature>
<feature type="domain" description="BHLH" evidence="7">
    <location>
        <begin position="36"/>
        <end position="92"/>
    </location>
</feature>
<accession>A0A3P8WR86</accession>
<dbReference type="PROSITE" id="PS50888">
    <property type="entry name" value="BHLH"/>
    <property type="match status" value="1"/>
</dbReference>
<dbReference type="PANTHER" id="PTHR10985">
    <property type="entry name" value="BASIC HELIX-LOOP-HELIX TRANSCRIPTION FACTOR, HES-RELATED"/>
    <property type="match status" value="1"/>
</dbReference>
<dbReference type="Proteomes" id="UP000265120">
    <property type="component" value="Chromosome 10"/>
</dbReference>
<dbReference type="Ensembl" id="ENSCSET00000030367.1">
    <property type="protein sequence ID" value="ENSCSEP00000029963.1"/>
    <property type="gene ID" value="ENSCSEG00000019207.1"/>
</dbReference>
<evidence type="ECO:0000256" key="5">
    <source>
        <dbReference type="ARBA" id="ARBA00023242"/>
    </source>
</evidence>
<feature type="compositionally biased region" description="Polar residues" evidence="6">
    <location>
        <begin position="1"/>
        <end position="13"/>
    </location>
</feature>
<dbReference type="FunFam" id="4.10.280.10:FF:000077">
    <property type="entry name" value="transcription factor HES-3 isoform X2"/>
    <property type="match status" value="1"/>
</dbReference>
<evidence type="ECO:0000256" key="3">
    <source>
        <dbReference type="ARBA" id="ARBA00023015"/>
    </source>
</evidence>
<keyword evidence="2" id="KW-0678">Repressor</keyword>
<evidence type="ECO:0000256" key="4">
    <source>
        <dbReference type="ARBA" id="ARBA00023163"/>
    </source>
</evidence>
<reference evidence="8" key="2">
    <citation type="submission" date="2025-08" db="UniProtKB">
        <authorList>
            <consortium name="Ensembl"/>
        </authorList>
    </citation>
    <scope>IDENTIFICATION</scope>
</reference>
<evidence type="ECO:0000259" key="7">
    <source>
        <dbReference type="PROSITE" id="PS50888"/>
    </source>
</evidence>
<name>A0A3P8WR86_CYNSE</name>
<reference evidence="8" key="3">
    <citation type="submission" date="2025-09" db="UniProtKB">
        <authorList>
            <consortium name="Ensembl"/>
        </authorList>
    </citation>
    <scope>IDENTIFICATION</scope>
</reference>
<keyword evidence="5" id="KW-0539">Nucleus</keyword>
<proteinExistence type="predicted"/>
<feature type="region of interest" description="Disordered" evidence="6">
    <location>
        <begin position="1"/>
        <end position="33"/>
    </location>
</feature>
<feature type="region of interest" description="Disordered" evidence="6">
    <location>
        <begin position="148"/>
        <end position="232"/>
    </location>
</feature>
<protein>
    <submittedName>
        <fullName evidence="8">Hairy-related 3</fullName>
    </submittedName>
</protein>
<feature type="compositionally biased region" description="Polar residues" evidence="6">
    <location>
        <begin position="223"/>
        <end position="232"/>
    </location>
</feature>
<dbReference type="SMART" id="SM00353">
    <property type="entry name" value="HLH"/>
    <property type="match status" value="1"/>
</dbReference>
<reference evidence="8 9" key="1">
    <citation type="journal article" date="2014" name="Nat. Genet.">
        <title>Whole-genome sequence of a flatfish provides insights into ZW sex chromosome evolution and adaptation to a benthic lifestyle.</title>
        <authorList>
            <person name="Chen S."/>
            <person name="Zhang G."/>
            <person name="Shao C."/>
            <person name="Huang Q."/>
            <person name="Liu G."/>
            <person name="Zhang P."/>
            <person name="Song W."/>
            <person name="An N."/>
            <person name="Chalopin D."/>
            <person name="Volff J.N."/>
            <person name="Hong Y."/>
            <person name="Li Q."/>
            <person name="Sha Z."/>
            <person name="Zhou H."/>
            <person name="Xie M."/>
            <person name="Yu Q."/>
            <person name="Liu Y."/>
            <person name="Xiang H."/>
            <person name="Wang N."/>
            <person name="Wu K."/>
            <person name="Yang C."/>
            <person name="Zhou Q."/>
            <person name="Liao X."/>
            <person name="Yang L."/>
            <person name="Hu Q."/>
            <person name="Zhang J."/>
            <person name="Meng L."/>
            <person name="Jin L."/>
            <person name="Tian Y."/>
            <person name="Lian J."/>
            <person name="Yang J."/>
            <person name="Miao G."/>
            <person name="Liu S."/>
            <person name="Liang Z."/>
            <person name="Yan F."/>
            <person name="Li Y."/>
            <person name="Sun B."/>
            <person name="Zhang H."/>
            <person name="Zhang J."/>
            <person name="Zhu Y."/>
            <person name="Du M."/>
            <person name="Zhao Y."/>
            <person name="Schartl M."/>
            <person name="Tang Q."/>
            <person name="Wang J."/>
        </authorList>
    </citation>
    <scope>NUCLEOTIDE SEQUENCE</scope>
</reference>
<dbReference type="InterPro" id="IPR011598">
    <property type="entry name" value="bHLH_dom"/>
</dbReference>
<sequence length="251" mass="28051">MVNFSVRKSQQRPTSRKTNRMVATTDCDDKPKSVTAHKVSKPVMEKKRRARINKCLDQLKTLLESCYSSNIRKRKLEKADILELTVKHLKNLQKIQSFTAAAASEFSEYQTGFRSCLSNVNQYLVMADTMNAMDHWMLTQLSSKLSRSVGRGGVSSTMDSAPTPAEPQEEPRRLLPLPGSPEEAKTTRTKAPETHTTSKSQCLHSEVSRQSPAVKRAAPSTHAACSSPKTHRSVITANKAVNIQNSVWRPW</sequence>
<dbReference type="AlphaFoldDB" id="A0A3P8WR86"/>
<evidence type="ECO:0000313" key="9">
    <source>
        <dbReference type="Proteomes" id="UP000265120"/>
    </source>
</evidence>
<dbReference type="Gene3D" id="4.10.280.10">
    <property type="entry name" value="Helix-loop-helix DNA-binding domain"/>
    <property type="match status" value="1"/>
</dbReference>
<dbReference type="InterPro" id="IPR050370">
    <property type="entry name" value="HES_HEY"/>
</dbReference>
<dbReference type="Pfam" id="PF00010">
    <property type="entry name" value="HLH"/>
    <property type="match status" value="1"/>
</dbReference>
<dbReference type="InParanoid" id="A0A3P8WR86"/>
<dbReference type="GeneTree" id="ENSGT00730000111482"/>
<evidence type="ECO:0000313" key="8">
    <source>
        <dbReference type="Ensembl" id="ENSCSEP00000029963.1"/>
    </source>
</evidence>
<keyword evidence="3" id="KW-0805">Transcription regulation</keyword>
<evidence type="ECO:0000256" key="6">
    <source>
        <dbReference type="SAM" id="MobiDB-lite"/>
    </source>
</evidence>
<comment type="subcellular location">
    <subcellularLocation>
        <location evidence="1">Nucleus</location>
    </subcellularLocation>
</comment>
<keyword evidence="9" id="KW-1185">Reference proteome</keyword>
<dbReference type="GO" id="GO:0005634">
    <property type="term" value="C:nucleus"/>
    <property type="evidence" value="ECO:0007669"/>
    <property type="project" value="UniProtKB-SubCell"/>
</dbReference>
<keyword evidence="4" id="KW-0804">Transcription</keyword>
<feature type="compositionally biased region" description="Polar residues" evidence="6">
    <location>
        <begin position="194"/>
        <end position="211"/>
    </location>
</feature>
<dbReference type="SUPFAM" id="SSF47459">
    <property type="entry name" value="HLH, helix-loop-helix DNA-binding domain"/>
    <property type="match status" value="1"/>
</dbReference>
<evidence type="ECO:0000256" key="1">
    <source>
        <dbReference type="ARBA" id="ARBA00004123"/>
    </source>
</evidence>
<organism evidence="8 9">
    <name type="scientific">Cynoglossus semilaevis</name>
    <name type="common">Tongue sole</name>
    <dbReference type="NCBI Taxonomy" id="244447"/>
    <lineage>
        <taxon>Eukaryota</taxon>
        <taxon>Metazoa</taxon>
        <taxon>Chordata</taxon>
        <taxon>Craniata</taxon>
        <taxon>Vertebrata</taxon>
        <taxon>Euteleostomi</taxon>
        <taxon>Actinopterygii</taxon>
        <taxon>Neopterygii</taxon>
        <taxon>Teleostei</taxon>
        <taxon>Neoteleostei</taxon>
        <taxon>Acanthomorphata</taxon>
        <taxon>Carangaria</taxon>
        <taxon>Pleuronectiformes</taxon>
        <taxon>Pleuronectoidei</taxon>
        <taxon>Cynoglossidae</taxon>
        <taxon>Cynoglossinae</taxon>
        <taxon>Cynoglossus</taxon>
    </lineage>
</organism>
<dbReference type="InterPro" id="IPR036638">
    <property type="entry name" value="HLH_DNA-bd_sf"/>
</dbReference>
<dbReference type="GO" id="GO:0046983">
    <property type="term" value="F:protein dimerization activity"/>
    <property type="evidence" value="ECO:0007669"/>
    <property type="project" value="InterPro"/>
</dbReference>